<proteinExistence type="predicted"/>
<dbReference type="SMART" id="SM00237">
    <property type="entry name" value="Calx_beta"/>
    <property type="match status" value="3"/>
</dbReference>
<evidence type="ECO:0000259" key="5">
    <source>
        <dbReference type="SMART" id="SM00237"/>
    </source>
</evidence>
<dbReference type="InterPro" id="IPR001220">
    <property type="entry name" value="Legume_lectin_dom"/>
</dbReference>
<feature type="domain" description="Calx-beta" evidence="5">
    <location>
        <begin position="771"/>
        <end position="873"/>
    </location>
</feature>
<feature type="domain" description="Calx-beta" evidence="5">
    <location>
        <begin position="337"/>
        <end position="433"/>
    </location>
</feature>
<keyword evidence="2" id="KW-0677">Repeat</keyword>
<dbReference type="InterPro" id="IPR012938">
    <property type="entry name" value="Glc/Sorbosone_DH"/>
</dbReference>
<dbReference type="PANTHER" id="PTHR32401">
    <property type="entry name" value="CONCANAVALIN A-LIKE LECTIN FAMILY PROTEIN"/>
    <property type="match status" value="1"/>
</dbReference>
<reference evidence="6 7" key="1">
    <citation type="journal article" date="2015" name="Genome Announc.">
        <title>Draft Genome Sequence of Filamentous Marine Cyanobacterium Lyngbya confervoides Strain BDU141951.</title>
        <authorList>
            <person name="Chandrababunaidu M.M."/>
            <person name="Sen D."/>
            <person name="Tripathy S."/>
        </authorList>
    </citation>
    <scope>NUCLEOTIDE SEQUENCE [LARGE SCALE GENOMIC DNA]</scope>
    <source>
        <strain evidence="6 7">BDU141951</strain>
    </source>
</reference>
<dbReference type="PROSITE" id="PS00307">
    <property type="entry name" value="LECTIN_LEGUME_BETA"/>
    <property type="match status" value="1"/>
</dbReference>
<dbReference type="SUPFAM" id="SSF49899">
    <property type="entry name" value="Concanavalin A-like lectins/glucanases"/>
    <property type="match status" value="2"/>
</dbReference>
<dbReference type="Pfam" id="PF00139">
    <property type="entry name" value="Lectin_legB"/>
    <property type="match status" value="2"/>
</dbReference>
<evidence type="ECO:0000313" key="7">
    <source>
        <dbReference type="Proteomes" id="UP000031561"/>
    </source>
</evidence>
<keyword evidence="1" id="KW-0732">Signal</keyword>
<dbReference type="Pfam" id="PF07995">
    <property type="entry name" value="GSDH"/>
    <property type="match status" value="1"/>
</dbReference>
<dbReference type="InterPro" id="IPR011041">
    <property type="entry name" value="Quinoprot_gluc/sorb_DH_b-prop"/>
</dbReference>
<gene>
    <name evidence="6" type="ORF">QQ91_0014375</name>
</gene>
<dbReference type="InterPro" id="IPR011042">
    <property type="entry name" value="6-blade_b-propeller_TolB-like"/>
</dbReference>
<dbReference type="InterPro" id="IPR050258">
    <property type="entry name" value="Leguminous_Lectin"/>
</dbReference>
<comment type="caution">
    <text evidence="6">The sequence shown here is derived from an EMBL/GenBank/DDBJ whole genome shotgun (WGS) entry which is preliminary data.</text>
</comment>
<protein>
    <submittedName>
        <fullName evidence="6">PQQ-dependent sugar dehydrogenase</fullName>
    </submittedName>
</protein>
<dbReference type="SUPFAM" id="SSF50952">
    <property type="entry name" value="Soluble quinoprotein glucose dehydrogenase"/>
    <property type="match status" value="1"/>
</dbReference>
<name>A0ABD4T5D6_9CYAN</name>
<evidence type="ECO:0000256" key="4">
    <source>
        <dbReference type="SAM" id="MobiDB-lite"/>
    </source>
</evidence>
<dbReference type="EMBL" id="JTHE03000083">
    <property type="protein sequence ID" value="MCM1984006.1"/>
    <property type="molecule type" value="Genomic_DNA"/>
</dbReference>
<dbReference type="Gene3D" id="2.60.40.2030">
    <property type="match status" value="3"/>
</dbReference>
<dbReference type="InterPro" id="IPR038081">
    <property type="entry name" value="CalX-like_sf"/>
</dbReference>
<dbReference type="Gene3D" id="2.120.10.30">
    <property type="entry name" value="TolB, C-terminal domain"/>
    <property type="match status" value="1"/>
</dbReference>
<feature type="region of interest" description="Disordered" evidence="4">
    <location>
        <begin position="1"/>
        <end position="38"/>
    </location>
</feature>
<sequence>MTSHPVPGSQQSGLIEYSSSPRSPLDGGSPWLAGTAPGLSDGLTHGPIALGVPRGPDATWSIQGREGWAVDAFPDPAFPDPAFPDPSATVLDSITSASFSARQSALVDPGQPWVGAEAIDLHLADFSDLSQWTLNGTASEVEGRLRLTDALQNQAGSALLSEAIALDSETSFTSYFQFQISAGNGPSGAAGLTFLLQNTAQGPQFLGNSGAGMGYGATGSGSIAIEFDTFAPKQSSDPNANHIALIRDGNIGDHLQVATPTLDLNGGTILHAWVVYEGSSDLLSVYLNDQPIQPTEALLSASLNLPEILGNQAYVGFSAGTGGLSNVHEIQSWSFSTQQPAPVQSTVFLSTPSLVISEAGNEAVISVMRSGAVDSSISVDYTTVDGTAIAGADYQAKSGTLTFAPHEVLKQIVVPILNDALPEANEQFRLMLFNEVNAVLGSPRELLFTLEDEDDPLILNGSAALVEGALRLTDAQINQAGAALLPTAWAITPDTSFESYFQFRIFGGDASSGASGLTFFLQNTSAGVQFLGNAGGGMGYGATGSGSLAVEFDTFAPAQRSSDPNNNHVALLRDGSIHNHLALATPDQDLNSGEVFHAWVTYNGTSNQLAVYLADQGNRPATPLWTSPLDLQAVVGNQAYVGWSAGTGGRHNIHEIQQWSFSTQASPVDSTLALAVNALQVSEADPQAVLSVIRTGSTDQVATLDYATADDTAIAGLDYVAQSGTLIFMPGETSKQIVIPLLNDSIDEPDEQFSLAIGHESNALLGVPRTAIITLKDDDQPSVNVGFQFSQAVYSVQEGVGEATIVVERTGDVSQFAAVRYATQNDEARSGHDYQSVAGLLSFAPDQTTQTFTVPIMDDALPEIGEDITLKLFDAQQVTLALGEARLRLEDNDTHPFTVRSQTVVPSLGTGRRSGITAFDWTPDGSAMLIGQASGIVFVYEHGAVQPQAFYNFSHEIARDTTLIGQGGLMGVAIHPQFAAHPYVYLAFSASSYDPPGPIQVTTPHSFVMRVEADPATGFRTALPGSEQLLLAIPTNDTLFHATGGLRFGEDGSLFYSHGDSSLAVTVEAGAFRALDLDDPQGKLFRINPLTGQGYADNPFATSDLNAVRSKVYSYGLRNPFRFAIQPGTNEPFISDVGQSTWEELNSGRGQNFGWPLFEGGLGVSLRQPANANRPSLQALYDQFEATVQAPIYARRHDDNAAAIMAGDFYTGQVYPDIYNNALFFGDFVFDEINALLFDDQGNVDSVTPFTLEDDVVYMAQGPDGLLYYADLSEGTVNRWIIE</sequence>
<evidence type="ECO:0000256" key="1">
    <source>
        <dbReference type="ARBA" id="ARBA00022729"/>
    </source>
</evidence>
<dbReference type="RefSeq" id="WP_166282873.1">
    <property type="nucleotide sequence ID" value="NZ_JTHE03000083.1"/>
</dbReference>
<accession>A0ABD4T5D6</accession>
<evidence type="ECO:0000313" key="6">
    <source>
        <dbReference type="EMBL" id="MCM1984006.1"/>
    </source>
</evidence>
<dbReference type="InterPro" id="IPR019825">
    <property type="entry name" value="Lectin_legB_Mn/Ca_BS"/>
</dbReference>
<dbReference type="InterPro" id="IPR013320">
    <property type="entry name" value="ConA-like_dom_sf"/>
</dbReference>
<dbReference type="InterPro" id="IPR056573">
    <property type="entry name" value="Lectin_L-type_dom"/>
</dbReference>
<feature type="domain" description="Calx-beta" evidence="5">
    <location>
        <begin position="663"/>
        <end position="758"/>
    </location>
</feature>
<organism evidence="6 7">
    <name type="scientific">Lyngbya confervoides BDU141951</name>
    <dbReference type="NCBI Taxonomy" id="1574623"/>
    <lineage>
        <taxon>Bacteria</taxon>
        <taxon>Bacillati</taxon>
        <taxon>Cyanobacteriota</taxon>
        <taxon>Cyanophyceae</taxon>
        <taxon>Oscillatoriophycideae</taxon>
        <taxon>Oscillatoriales</taxon>
        <taxon>Microcoleaceae</taxon>
        <taxon>Lyngbya</taxon>
    </lineage>
</organism>
<dbReference type="SUPFAM" id="SSF141072">
    <property type="entry name" value="CalX-like"/>
    <property type="match status" value="3"/>
</dbReference>
<keyword evidence="7" id="KW-1185">Reference proteome</keyword>
<dbReference type="InterPro" id="IPR003644">
    <property type="entry name" value="Calx_beta"/>
</dbReference>
<dbReference type="Proteomes" id="UP000031561">
    <property type="component" value="Unassembled WGS sequence"/>
</dbReference>
<dbReference type="Gene3D" id="2.60.120.200">
    <property type="match status" value="2"/>
</dbReference>
<dbReference type="CDD" id="cd01951">
    <property type="entry name" value="lectin_L-type"/>
    <property type="match status" value="2"/>
</dbReference>
<dbReference type="Pfam" id="PF03160">
    <property type="entry name" value="Calx-beta"/>
    <property type="match status" value="2"/>
</dbReference>
<evidence type="ECO:0000256" key="3">
    <source>
        <dbReference type="ARBA" id="ARBA00022837"/>
    </source>
</evidence>
<dbReference type="PANTHER" id="PTHR32401:SF48">
    <property type="entry name" value="LEGUME LECTIN DOMAIN-CONTAINING PROTEIN"/>
    <property type="match status" value="1"/>
</dbReference>
<evidence type="ECO:0000256" key="2">
    <source>
        <dbReference type="ARBA" id="ARBA00022737"/>
    </source>
</evidence>
<keyword evidence="3" id="KW-0106">Calcium</keyword>
<feature type="compositionally biased region" description="Polar residues" evidence="4">
    <location>
        <begin position="1"/>
        <end position="22"/>
    </location>
</feature>